<dbReference type="EMBL" id="CABPRY010000001">
    <property type="protein sequence ID" value="VVD60791.1"/>
    <property type="molecule type" value="Genomic_DNA"/>
</dbReference>
<dbReference type="InterPro" id="IPR001584">
    <property type="entry name" value="Integrase_cat-core"/>
</dbReference>
<dbReference type="PANTHER" id="PTHR35004">
    <property type="entry name" value="TRANSPOSASE RV3428C-RELATED"/>
    <property type="match status" value="1"/>
</dbReference>
<reference evidence="3 4" key="1">
    <citation type="submission" date="2019-08" db="EMBL/GenBank/DDBJ databases">
        <authorList>
            <person name="Peeters C."/>
        </authorList>
    </citation>
    <scope>NUCLEOTIDE SEQUENCE [LARGE SCALE GENOMIC DNA]</scope>
    <source>
        <strain evidence="3 4">LMG 31107</strain>
    </source>
</reference>
<evidence type="ECO:0000313" key="4">
    <source>
        <dbReference type="Proteomes" id="UP000396788"/>
    </source>
</evidence>
<dbReference type="PANTHER" id="PTHR35004:SF6">
    <property type="entry name" value="TRANSPOSASE"/>
    <property type="match status" value="1"/>
</dbReference>
<dbReference type="InterPro" id="IPR036397">
    <property type="entry name" value="RNaseH_sf"/>
</dbReference>
<name>A0A5E4RDB6_9BURK</name>
<feature type="domain" description="Integrase catalytic" evidence="2">
    <location>
        <begin position="263"/>
        <end position="460"/>
    </location>
</feature>
<dbReference type="InterPro" id="IPR012337">
    <property type="entry name" value="RNaseH-like_sf"/>
</dbReference>
<evidence type="ECO:0000259" key="2">
    <source>
        <dbReference type="PROSITE" id="PS50994"/>
    </source>
</evidence>
<evidence type="ECO:0000313" key="3">
    <source>
        <dbReference type="EMBL" id="VVD60791.1"/>
    </source>
</evidence>
<dbReference type="Pfam" id="PF09299">
    <property type="entry name" value="Mu-transpos_C"/>
    <property type="match status" value="1"/>
</dbReference>
<dbReference type="InterPro" id="IPR015378">
    <property type="entry name" value="Transposase-like_Mu_C"/>
</dbReference>
<feature type="compositionally biased region" description="Basic and acidic residues" evidence="1">
    <location>
        <begin position="568"/>
        <end position="585"/>
    </location>
</feature>
<dbReference type="RefSeq" id="WP_150605827.1">
    <property type="nucleotide sequence ID" value="NZ_CABPRY010000001.1"/>
</dbReference>
<dbReference type="PROSITE" id="PS50994">
    <property type="entry name" value="INTEGRASE"/>
    <property type="match status" value="1"/>
</dbReference>
<feature type="region of interest" description="Disordered" evidence="1">
    <location>
        <begin position="568"/>
        <end position="643"/>
    </location>
</feature>
<feature type="compositionally biased region" description="Polar residues" evidence="1">
    <location>
        <begin position="622"/>
        <end position="635"/>
    </location>
</feature>
<dbReference type="GO" id="GO:0015074">
    <property type="term" value="P:DNA integration"/>
    <property type="evidence" value="ECO:0007669"/>
    <property type="project" value="InterPro"/>
</dbReference>
<dbReference type="Gene3D" id="3.30.420.10">
    <property type="entry name" value="Ribonuclease H-like superfamily/Ribonuclease H"/>
    <property type="match status" value="1"/>
</dbReference>
<dbReference type="Proteomes" id="UP000396788">
    <property type="component" value="Unassembled WGS sequence"/>
</dbReference>
<organism evidence="3 4">
    <name type="scientific">Pandoraea cepalis</name>
    <dbReference type="NCBI Taxonomy" id="2508294"/>
    <lineage>
        <taxon>Bacteria</taxon>
        <taxon>Pseudomonadati</taxon>
        <taxon>Pseudomonadota</taxon>
        <taxon>Betaproteobacteria</taxon>
        <taxon>Burkholderiales</taxon>
        <taxon>Burkholderiaceae</taxon>
        <taxon>Pandoraea</taxon>
    </lineage>
</organism>
<gene>
    <name evidence="3" type="ORF">PCE31107_00092</name>
</gene>
<accession>A0A5E4RDB6</accession>
<sequence>MTGFALRRNMAFDWNGTKYRIDRLPTNEDVLLERVEDGQFSVVRRDQLLAEYGQGHISAAPLASAGDAACEIFSRPLEDLPAPIRQAFERRRHYLQTILDAGKPAFTKAYLRPLILMAAGQIGDDNPPDETTVYRWYRRFQASLDTRALIPRTDRRGSRDLKQDGPVLSLMSSAIEEAFKVSPQATGRNIYTRLIASIDKENRGRLPTQQMKPPSLSTVYRMLARVEAYDRLSLRDGKAAADKRFRIVKAGVKTEHILERVEIDHTPLDLFLIDERTWLPLGRPTLTVVIDHFSRMLLGFHLSFDNPSTAAVIGALRHAILPKRPVAEAMPGMKTEHKWNCYGRPDVLVVDNGLEFHGNDLESVAYDLGIRIQFCPKHQPRFKGVVERYLKTINYFFAHQLPGTSFARLHQRGDYDPQKHALLTFAEFNHLFEKWVVDVYSQTLHRGIGTTPWAKWAEGQTRREPDLPTNLRTLQRRIGQVSERALRQDGIQLNGIRYNGDALGPILRAFGVGIQVRVLYDPEDLGEIQVWGPDDTEPVAVQALDQSYASGLTVRQNNLIRSLLREQGATKEDRTSLERARHELSRSVGELMSSRKQRDRRRAATILGISSSKQEESLSQSAKLTKSPQSPSKTIPSVGRDSQLPLPLVLPAFQLKRANGGQP</sequence>
<dbReference type="AlphaFoldDB" id="A0A5E4RDB6"/>
<dbReference type="GO" id="GO:0003676">
    <property type="term" value="F:nucleic acid binding"/>
    <property type="evidence" value="ECO:0007669"/>
    <property type="project" value="InterPro"/>
</dbReference>
<dbReference type="SUPFAM" id="SSF53098">
    <property type="entry name" value="Ribonuclease H-like"/>
    <property type="match status" value="1"/>
</dbReference>
<protein>
    <submittedName>
        <fullName evidence="3">Integrase catalytic subunit</fullName>
    </submittedName>
</protein>
<evidence type="ECO:0000256" key="1">
    <source>
        <dbReference type="SAM" id="MobiDB-lite"/>
    </source>
</evidence>
<proteinExistence type="predicted"/>